<evidence type="ECO:0000256" key="1">
    <source>
        <dbReference type="SAM" id="MobiDB-lite"/>
    </source>
</evidence>
<proteinExistence type="predicted"/>
<feature type="signal peptide" evidence="2">
    <location>
        <begin position="1"/>
        <end position="17"/>
    </location>
</feature>
<feature type="region of interest" description="Disordered" evidence="1">
    <location>
        <begin position="143"/>
        <end position="162"/>
    </location>
</feature>
<sequence length="162" mass="17924">MKMNVLLLLLHISGIWAASNNTSYKDLLQGYLTGQLSSALGSYQVEALKREFKSFTGLMEKKFEEFTEKTENKMNKIKGGTLTHSESSNIKNGRTSSVVYTRWGKKTCPTGAVLVHSGFAGGSWFDHTGAAVDPLCLPRDPEWRPHEGKPVTKDGNWSTTVI</sequence>
<name>A0A8B8AQN0_CRAVI</name>
<dbReference type="Proteomes" id="UP000694844">
    <property type="component" value="Chromosome 7"/>
</dbReference>
<reference evidence="4" key="1">
    <citation type="submission" date="2025-08" db="UniProtKB">
        <authorList>
            <consortium name="RefSeq"/>
        </authorList>
    </citation>
    <scope>IDENTIFICATION</scope>
    <source>
        <tissue evidence="4">Whole sample</tissue>
    </source>
</reference>
<organism evidence="3 4">
    <name type="scientific">Crassostrea virginica</name>
    <name type="common">Eastern oyster</name>
    <dbReference type="NCBI Taxonomy" id="6565"/>
    <lineage>
        <taxon>Eukaryota</taxon>
        <taxon>Metazoa</taxon>
        <taxon>Spiralia</taxon>
        <taxon>Lophotrochozoa</taxon>
        <taxon>Mollusca</taxon>
        <taxon>Bivalvia</taxon>
        <taxon>Autobranchia</taxon>
        <taxon>Pteriomorphia</taxon>
        <taxon>Ostreida</taxon>
        <taxon>Ostreoidea</taxon>
        <taxon>Ostreidae</taxon>
        <taxon>Crassostrea</taxon>
    </lineage>
</organism>
<accession>A0A8B8AQN0</accession>
<dbReference type="AlphaFoldDB" id="A0A8B8AQN0"/>
<evidence type="ECO:0000256" key="2">
    <source>
        <dbReference type="SAM" id="SignalP"/>
    </source>
</evidence>
<feature type="compositionally biased region" description="Basic and acidic residues" evidence="1">
    <location>
        <begin position="143"/>
        <end position="152"/>
    </location>
</feature>
<feature type="chain" id="PRO_5033999573" evidence="2">
    <location>
        <begin position="18"/>
        <end position="162"/>
    </location>
</feature>
<keyword evidence="3" id="KW-1185">Reference proteome</keyword>
<dbReference type="KEGG" id="cvn:111103477"/>
<evidence type="ECO:0000313" key="4">
    <source>
        <dbReference type="RefSeq" id="XP_022292479.1"/>
    </source>
</evidence>
<dbReference type="OrthoDB" id="6086925at2759"/>
<protein>
    <submittedName>
        <fullName evidence="4">Uncharacterized protein LOC111103477</fullName>
    </submittedName>
</protein>
<dbReference type="RefSeq" id="XP_022292479.1">
    <property type="nucleotide sequence ID" value="XM_022436771.1"/>
</dbReference>
<evidence type="ECO:0000313" key="3">
    <source>
        <dbReference type="Proteomes" id="UP000694844"/>
    </source>
</evidence>
<gene>
    <name evidence="4" type="primary">LOC111103477</name>
</gene>
<keyword evidence="2" id="KW-0732">Signal</keyword>
<dbReference type="GeneID" id="111103477"/>